<dbReference type="InterPro" id="IPR038551">
    <property type="entry name" value="Ribosomal_eS26_sf"/>
</dbReference>
<reference evidence="5" key="1">
    <citation type="submission" date="2020-03" db="EMBL/GenBank/DDBJ databases">
        <title>Studies in the Genomics of Life Span.</title>
        <authorList>
            <person name="Glass D."/>
        </authorList>
    </citation>
    <scope>NUCLEOTIDE SEQUENCE</scope>
    <source>
        <strain evidence="5">SUZIE</strain>
        <tissue evidence="5">Muscle</tissue>
    </source>
</reference>
<evidence type="ECO:0000256" key="4">
    <source>
        <dbReference type="RuleBase" id="RU363128"/>
    </source>
</evidence>
<evidence type="ECO:0000256" key="2">
    <source>
        <dbReference type="ARBA" id="ARBA00022980"/>
    </source>
</evidence>
<evidence type="ECO:0000256" key="1">
    <source>
        <dbReference type="ARBA" id="ARBA00008596"/>
    </source>
</evidence>
<name>A0AA41TC07_SCICA</name>
<dbReference type="GO" id="GO:0003729">
    <property type="term" value="F:mRNA binding"/>
    <property type="evidence" value="ECO:0007669"/>
    <property type="project" value="TreeGrafter"/>
</dbReference>
<dbReference type="AlphaFoldDB" id="A0AA41TC07"/>
<dbReference type="EMBL" id="JAATJV010443100">
    <property type="protein sequence ID" value="MBZ3890777.1"/>
    <property type="molecule type" value="Genomic_DNA"/>
</dbReference>
<comment type="caution">
    <text evidence="5">The sequence shown here is derived from an EMBL/GenBank/DDBJ whole genome shotgun (WGS) entry which is preliminary data.</text>
</comment>
<protein>
    <recommendedName>
        <fullName evidence="4">40S ribosomal protein S26</fullName>
    </recommendedName>
</protein>
<dbReference type="InterPro" id="IPR000892">
    <property type="entry name" value="Ribosomal_eS26"/>
</dbReference>
<dbReference type="PANTHER" id="PTHR12538:SF7">
    <property type="entry name" value="SMALL RIBOSOMAL SUBUNIT PROTEIN ES26-RELATED"/>
    <property type="match status" value="1"/>
</dbReference>
<proteinExistence type="inferred from homology"/>
<evidence type="ECO:0000256" key="3">
    <source>
        <dbReference type="ARBA" id="ARBA00023274"/>
    </source>
</evidence>
<sequence length="78" mass="8637">MYSLFAAQSAQYVPKDEAIKKLSIQNTVEAAAVFNASVLPKLCMKLLYCMNCIVHSTVIRNGSLEAQKDQIPHPNLDL</sequence>
<dbReference type="GO" id="GO:0003735">
    <property type="term" value="F:structural constituent of ribosome"/>
    <property type="evidence" value="ECO:0007669"/>
    <property type="project" value="InterPro"/>
</dbReference>
<dbReference type="GO" id="GO:0006412">
    <property type="term" value="P:translation"/>
    <property type="evidence" value="ECO:0007669"/>
    <property type="project" value="InterPro"/>
</dbReference>
<gene>
    <name evidence="5" type="ORF">SUZIE_209655</name>
</gene>
<keyword evidence="6" id="KW-1185">Reference proteome</keyword>
<evidence type="ECO:0000313" key="6">
    <source>
        <dbReference type="Proteomes" id="UP001166674"/>
    </source>
</evidence>
<organism evidence="5 6">
    <name type="scientific">Sciurus carolinensis</name>
    <name type="common">Eastern gray squirrel</name>
    <dbReference type="NCBI Taxonomy" id="30640"/>
    <lineage>
        <taxon>Eukaryota</taxon>
        <taxon>Metazoa</taxon>
        <taxon>Chordata</taxon>
        <taxon>Craniata</taxon>
        <taxon>Vertebrata</taxon>
        <taxon>Euteleostomi</taxon>
        <taxon>Mammalia</taxon>
        <taxon>Eutheria</taxon>
        <taxon>Euarchontoglires</taxon>
        <taxon>Glires</taxon>
        <taxon>Rodentia</taxon>
        <taxon>Sciuromorpha</taxon>
        <taxon>Sciuridae</taxon>
        <taxon>Sciurinae</taxon>
        <taxon>Sciurini</taxon>
        <taxon>Sciurus</taxon>
    </lineage>
</organism>
<dbReference type="PANTHER" id="PTHR12538">
    <property type="entry name" value="40S RIBOSOMAL PROTEIN S26"/>
    <property type="match status" value="1"/>
</dbReference>
<dbReference type="Pfam" id="PF01283">
    <property type="entry name" value="Ribosomal_S26e"/>
    <property type="match status" value="1"/>
</dbReference>
<keyword evidence="3 4" id="KW-0687">Ribonucleoprotein</keyword>
<dbReference type="GO" id="GO:0022627">
    <property type="term" value="C:cytosolic small ribosomal subunit"/>
    <property type="evidence" value="ECO:0007669"/>
    <property type="project" value="TreeGrafter"/>
</dbReference>
<comment type="similarity">
    <text evidence="1 4">Belongs to the eukaryotic ribosomal protein eS26 family.</text>
</comment>
<dbReference type="Proteomes" id="UP001166674">
    <property type="component" value="Unassembled WGS sequence"/>
</dbReference>
<evidence type="ECO:0000313" key="5">
    <source>
        <dbReference type="EMBL" id="MBZ3890777.1"/>
    </source>
</evidence>
<dbReference type="Gene3D" id="3.30.1740.20">
    <property type="entry name" value="Ribosomal protein S26e"/>
    <property type="match status" value="1"/>
</dbReference>
<keyword evidence="2 4" id="KW-0689">Ribosomal protein</keyword>
<accession>A0AA41TC07</accession>